<dbReference type="GO" id="GO:0050163">
    <property type="term" value="F:oxaloacetate tautomerase activity"/>
    <property type="evidence" value="ECO:0007669"/>
    <property type="project" value="UniProtKB-ARBA"/>
</dbReference>
<dbReference type="Pfam" id="PF01557">
    <property type="entry name" value="FAA_hydrolase"/>
    <property type="match status" value="1"/>
</dbReference>
<sequence>MNIARTLSQNIFGKHLKMRIVQFKYGNDGVRIGVLNGDKVIEISANGVPSSLVEFLQIENPLEKLKSLAASSKQEYDISKVKLLSPITKPDKILGVASNYRCDCSKRNIPFPKEPTVFSKFASVIVGPYDDIPKSISTNAMDWEVELVAVIGKKAQHVKAQDAMDYIFGYTITQDLTAKDWVMRNGGQLVMCKAFDGFCPLGPCIVTKEELGDPYDVRLKTWLNGELKQDGHSENMLQRIDKMVEYLSSVMTLLPGDLILTGTPYGVGASQIPPRYLTKGDLLESEIDKIGKMSNRIV</sequence>
<dbReference type="PANTHER" id="PTHR42796">
    <property type="entry name" value="FUMARYLACETOACETATE HYDROLASE DOMAIN-CONTAINING PROTEIN 2A-RELATED"/>
    <property type="match status" value="1"/>
</dbReference>
<dbReference type="FunFam" id="3.90.850.10:FF:000002">
    <property type="entry name" value="2-hydroxyhepta-2,4-diene-1,7-dioate isomerase"/>
    <property type="match status" value="1"/>
</dbReference>
<dbReference type="GO" id="GO:0006107">
    <property type="term" value="P:oxaloacetate metabolic process"/>
    <property type="evidence" value="ECO:0007669"/>
    <property type="project" value="UniProtKB-ARBA"/>
</dbReference>
<evidence type="ECO:0000256" key="1">
    <source>
        <dbReference type="ARBA" id="ARBA00010211"/>
    </source>
</evidence>
<dbReference type="GO" id="GO:0046872">
    <property type="term" value="F:metal ion binding"/>
    <property type="evidence" value="ECO:0007669"/>
    <property type="project" value="UniProtKB-KW"/>
</dbReference>
<dbReference type="Gene3D" id="3.90.850.10">
    <property type="entry name" value="Fumarylacetoacetase-like, C-terminal domain"/>
    <property type="match status" value="1"/>
</dbReference>
<gene>
    <name evidence="5" type="ORF">PSYICH_LOCUS242</name>
</gene>
<proteinExistence type="inferred from homology"/>
<evidence type="ECO:0000259" key="4">
    <source>
        <dbReference type="Pfam" id="PF10370"/>
    </source>
</evidence>
<dbReference type="InterPro" id="IPR036663">
    <property type="entry name" value="Fumarylacetoacetase_C_sf"/>
</dbReference>
<evidence type="ECO:0000256" key="2">
    <source>
        <dbReference type="ARBA" id="ARBA00022723"/>
    </source>
</evidence>
<protein>
    <recommendedName>
        <fullName evidence="7">Fumarylacetoacetase-like C-terminal domain-containing protein</fullName>
    </recommendedName>
</protein>
<evidence type="ECO:0000313" key="6">
    <source>
        <dbReference type="Proteomes" id="UP001153636"/>
    </source>
</evidence>
<dbReference type="InterPro" id="IPR018833">
    <property type="entry name" value="Rv2993c-like_N"/>
</dbReference>
<dbReference type="InterPro" id="IPR011234">
    <property type="entry name" value="Fumarylacetoacetase-like_C"/>
</dbReference>
<keyword evidence="6" id="KW-1185">Reference proteome</keyword>
<comment type="similarity">
    <text evidence="1">Belongs to the FAH family.</text>
</comment>
<reference evidence="5" key="1">
    <citation type="submission" date="2022-01" db="EMBL/GenBank/DDBJ databases">
        <authorList>
            <person name="King R."/>
        </authorList>
    </citation>
    <scope>NUCLEOTIDE SEQUENCE</scope>
</reference>
<feature type="domain" description="Fumarylacetoacetase-like C-terminal" evidence="3">
    <location>
        <begin position="92"/>
        <end position="298"/>
    </location>
</feature>
<dbReference type="InterPro" id="IPR051121">
    <property type="entry name" value="FAH"/>
</dbReference>
<evidence type="ECO:0008006" key="7">
    <source>
        <dbReference type="Google" id="ProtNLM"/>
    </source>
</evidence>
<dbReference type="OrthoDB" id="411064at2759"/>
<dbReference type="SUPFAM" id="SSF56529">
    <property type="entry name" value="FAH"/>
    <property type="match status" value="1"/>
</dbReference>
<accession>A0A9P0CI36</accession>
<dbReference type="AlphaFoldDB" id="A0A9P0CI36"/>
<organism evidence="5 6">
    <name type="scientific">Psylliodes chrysocephalus</name>
    <dbReference type="NCBI Taxonomy" id="3402493"/>
    <lineage>
        <taxon>Eukaryota</taxon>
        <taxon>Metazoa</taxon>
        <taxon>Ecdysozoa</taxon>
        <taxon>Arthropoda</taxon>
        <taxon>Hexapoda</taxon>
        <taxon>Insecta</taxon>
        <taxon>Pterygota</taxon>
        <taxon>Neoptera</taxon>
        <taxon>Endopterygota</taxon>
        <taxon>Coleoptera</taxon>
        <taxon>Polyphaga</taxon>
        <taxon>Cucujiformia</taxon>
        <taxon>Chrysomeloidea</taxon>
        <taxon>Chrysomelidae</taxon>
        <taxon>Galerucinae</taxon>
        <taxon>Alticini</taxon>
        <taxon>Psylliodes</taxon>
    </lineage>
</organism>
<keyword evidence="2" id="KW-0479">Metal-binding</keyword>
<feature type="domain" description="Rv2993c-like N-terminal" evidence="4">
    <location>
        <begin position="18"/>
        <end position="86"/>
    </location>
</feature>
<dbReference type="Proteomes" id="UP001153636">
    <property type="component" value="Chromosome 1"/>
</dbReference>
<dbReference type="PANTHER" id="PTHR42796:SF4">
    <property type="entry name" value="FUMARYLACETOACETATE HYDROLASE DOMAIN-CONTAINING PROTEIN 2A"/>
    <property type="match status" value="1"/>
</dbReference>
<dbReference type="EMBL" id="OV651813">
    <property type="protein sequence ID" value="CAH1098501.1"/>
    <property type="molecule type" value="Genomic_DNA"/>
</dbReference>
<name>A0A9P0CI36_9CUCU</name>
<dbReference type="Pfam" id="PF10370">
    <property type="entry name" value="Rv2993c-like_N"/>
    <property type="match status" value="1"/>
</dbReference>
<evidence type="ECO:0000259" key="3">
    <source>
        <dbReference type="Pfam" id="PF01557"/>
    </source>
</evidence>
<evidence type="ECO:0000313" key="5">
    <source>
        <dbReference type="EMBL" id="CAH1098501.1"/>
    </source>
</evidence>